<evidence type="ECO:0000259" key="3">
    <source>
        <dbReference type="Pfam" id="PF01478"/>
    </source>
</evidence>
<keyword evidence="2" id="KW-0472">Membrane</keyword>
<dbReference type="PANTHER" id="PTHR30487:SF0">
    <property type="entry name" value="PREPILIN LEADER PEPTIDASE_N-METHYLTRANSFERASE-RELATED"/>
    <property type="match status" value="1"/>
</dbReference>
<keyword evidence="2" id="KW-1133">Transmembrane helix</keyword>
<dbReference type="STRING" id="717605.Theco_0607"/>
<evidence type="ECO:0000313" key="5">
    <source>
        <dbReference type="Proteomes" id="UP000010795"/>
    </source>
</evidence>
<feature type="domain" description="Prepilin type IV endopeptidase peptidase" evidence="3">
    <location>
        <begin position="10"/>
        <end position="132"/>
    </location>
</feature>
<dbReference type="eggNOG" id="COG1989">
    <property type="taxonomic scope" value="Bacteria"/>
</dbReference>
<dbReference type="PANTHER" id="PTHR30487">
    <property type="entry name" value="TYPE 4 PREPILIN-LIKE PROTEINS LEADER PEPTIDE-PROCESSING ENZYME"/>
    <property type="match status" value="1"/>
</dbReference>
<dbReference type="GO" id="GO:0004190">
    <property type="term" value="F:aspartic-type endopeptidase activity"/>
    <property type="evidence" value="ECO:0007669"/>
    <property type="project" value="InterPro"/>
</dbReference>
<evidence type="ECO:0000313" key="4">
    <source>
        <dbReference type="EMBL" id="AGA56817.1"/>
    </source>
</evidence>
<dbReference type="Proteomes" id="UP000010795">
    <property type="component" value="Chromosome"/>
</dbReference>
<dbReference type="EMBL" id="CP003255">
    <property type="protein sequence ID" value="AGA56817.1"/>
    <property type="molecule type" value="Genomic_DNA"/>
</dbReference>
<evidence type="ECO:0000256" key="2">
    <source>
        <dbReference type="SAM" id="Phobius"/>
    </source>
</evidence>
<keyword evidence="4" id="KW-0645">Protease</keyword>
<evidence type="ECO:0000256" key="1">
    <source>
        <dbReference type="ARBA" id="ARBA00005801"/>
    </source>
</evidence>
<name>L0EAL3_THECK</name>
<gene>
    <name evidence="4" type="ordered locus">Theco_0607</name>
</gene>
<protein>
    <submittedName>
        <fullName evidence="4">Flp pilus assembly protein, protease CpaA</fullName>
    </submittedName>
</protein>
<dbReference type="HOGENOM" id="CLU_057101_4_0_9"/>
<feature type="transmembrane region" description="Helical" evidence="2">
    <location>
        <begin position="61"/>
        <end position="90"/>
    </location>
</feature>
<comment type="similarity">
    <text evidence="1">Belongs to the peptidase A24 family.</text>
</comment>
<proteinExistence type="inferred from homology"/>
<accession>L0EAL3</accession>
<dbReference type="KEGG" id="tco:Theco_0607"/>
<feature type="transmembrane region" description="Helical" evidence="2">
    <location>
        <begin position="172"/>
        <end position="189"/>
    </location>
</feature>
<sequence length="190" mass="19964">MMYLGAAGAAILLTAAFVSDIRTMRIPNRLNFAALAAGGLFHMAERVWSRLNDAAPDARPWLLAALEAAGQGLLTACAGAGAGFALMLLLHRLGAVGGGDVKLFAALGSWIGARETIDCAIYAVLAAGAYGLLCLMIGRHRAVRWNLLREDEAADGAESSPETGRNAGVRKCRFPFMIAVIPGAIAAWLW</sequence>
<reference evidence="5" key="1">
    <citation type="submission" date="2012-01" db="EMBL/GenBank/DDBJ databases">
        <title>Complete sequence of chromosome of Thermobacillus composti KWC4.</title>
        <authorList>
            <person name="Lucas S."/>
            <person name="Han J."/>
            <person name="Lapidus A."/>
            <person name="Cheng J.-F."/>
            <person name="Goodwin L."/>
            <person name="Pitluck S."/>
            <person name="Peters L."/>
            <person name="Ovchinnikova G."/>
            <person name="Teshima H."/>
            <person name="Detter J.C."/>
            <person name="Han C."/>
            <person name="Tapia R."/>
            <person name="Land M."/>
            <person name="Hauser L."/>
            <person name="Kyrpides N."/>
            <person name="Ivanova N."/>
            <person name="Pagani I."/>
            <person name="Anderson I."/>
            <person name="Woyke T."/>
        </authorList>
    </citation>
    <scope>NUCLEOTIDE SEQUENCE [LARGE SCALE GENOMIC DNA]</scope>
    <source>
        <strain evidence="5">DSM 18247 / JCM 13945 / KWC4</strain>
    </source>
</reference>
<dbReference type="GO" id="GO:0005886">
    <property type="term" value="C:plasma membrane"/>
    <property type="evidence" value="ECO:0007669"/>
    <property type="project" value="TreeGrafter"/>
</dbReference>
<dbReference type="InterPro" id="IPR000045">
    <property type="entry name" value="Prepilin_IV_endopep_pep"/>
</dbReference>
<organism evidence="4 5">
    <name type="scientific">Thermobacillus composti (strain DSM 18247 / JCM 13945 / KWC4)</name>
    <dbReference type="NCBI Taxonomy" id="717605"/>
    <lineage>
        <taxon>Bacteria</taxon>
        <taxon>Bacillati</taxon>
        <taxon>Bacillota</taxon>
        <taxon>Bacilli</taxon>
        <taxon>Bacillales</taxon>
        <taxon>Paenibacillaceae</taxon>
        <taxon>Thermobacillus</taxon>
    </lineage>
</organism>
<keyword evidence="4" id="KW-0378">Hydrolase</keyword>
<dbReference type="InterPro" id="IPR050882">
    <property type="entry name" value="Prepilin_peptidase/N-MTase"/>
</dbReference>
<dbReference type="AlphaFoldDB" id="L0EAL3"/>
<keyword evidence="2" id="KW-0812">Transmembrane</keyword>
<dbReference type="OrthoDB" id="5508079at2"/>
<dbReference type="GO" id="GO:0006465">
    <property type="term" value="P:signal peptide processing"/>
    <property type="evidence" value="ECO:0007669"/>
    <property type="project" value="TreeGrafter"/>
</dbReference>
<dbReference type="RefSeq" id="WP_015253581.1">
    <property type="nucleotide sequence ID" value="NC_019897.1"/>
</dbReference>
<feature type="transmembrane region" description="Helical" evidence="2">
    <location>
        <begin position="120"/>
        <end position="138"/>
    </location>
</feature>
<dbReference type="Gene3D" id="1.20.120.1220">
    <property type="match status" value="1"/>
</dbReference>
<dbReference type="Pfam" id="PF01478">
    <property type="entry name" value="Peptidase_A24"/>
    <property type="match status" value="1"/>
</dbReference>
<keyword evidence="5" id="KW-1185">Reference proteome</keyword>